<sequence>MAHHFHKFPRTKTSAQDLPIYTHTSRTQRNKETEEDQAVKMEGGEGPTELKERSNGVEALSLESGEAPEQSQQQKHAVTSAHTVDKDSWQQVGVMLVTSFNCAYVLSFSNLMLVPLGWAWGMTCLVVVAAFTYYANWLLAGLHVIDGRRFIRYRDLMGYTFGNRMYYLTYFLQFTTLLLGNMGFILLGGRALKEINSECSNSPLRLQYYIAVTGIVYFIFAYFVPTMSAMRNWLATSAILTIIYDVILIVILVKDGRANKTKDYNIPGSRIEKVFNAFGAVAAILVCNTSGLLPEIQSTLRKPVVSNMRKALTMQFTIGLIVYYGISIAGYWAYGSAVSEYLPYQLSGPKWANILINLTAFLQSTVSQHMFCAPIHEALDTKFQKLDEGMFSRTNLQLRFLLRALVFGLNTFVTAMFPFMGDFVNLFGSFTLFPLTFVFPCMVFLKVRAKSAKREEKAWHWANIILFLLLAIVTTAAAVRSIVHNARVYHFFADT</sequence>
<feature type="transmembrane region" description="Helical" evidence="8">
    <location>
        <begin position="314"/>
        <end position="334"/>
    </location>
</feature>
<evidence type="ECO:0000256" key="7">
    <source>
        <dbReference type="SAM" id="MobiDB-lite"/>
    </source>
</evidence>
<keyword evidence="2" id="KW-0813">Transport</keyword>
<accession>A0A8J5FHV2</accession>
<feature type="transmembrane region" description="Helical" evidence="8">
    <location>
        <begin position="459"/>
        <end position="483"/>
    </location>
</feature>
<evidence type="ECO:0000313" key="11">
    <source>
        <dbReference type="Proteomes" id="UP000734854"/>
    </source>
</evidence>
<keyword evidence="11" id="KW-1185">Reference proteome</keyword>
<feature type="compositionally biased region" description="Basic residues" evidence="7">
    <location>
        <begin position="1"/>
        <end position="10"/>
    </location>
</feature>
<dbReference type="Proteomes" id="UP000734854">
    <property type="component" value="Unassembled WGS sequence"/>
</dbReference>
<feature type="transmembrane region" description="Helical" evidence="8">
    <location>
        <begin position="92"/>
        <end position="112"/>
    </location>
</feature>
<comment type="caution">
    <text evidence="10">The sequence shown here is derived from an EMBL/GenBank/DDBJ whole genome shotgun (WGS) entry which is preliminary data.</text>
</comment>
<keyword evidence="4" id="KW-0029">Amino-acid transport</keyword>
<feature type="domain" description="Amino acid transporter transmembrane" evidence="9">
    <location>
        <begin position="86"/>
        <end position="478"/>
    </location>
</feature>
<evidence type="ECO:0000256" key="8">
    <source>
        <dbReference type="SAM" id="Phobius"/>
    </source>
</evidence>
<keyword evidence="5 8" id="KW-1133">Transmembrane helix</keyword>
<evidence type="ECO:0000256" key="1">
    <source>
        <dbReference type="ARBA" id="ARBA00004370"/>
    </source>
</evidence>
<feature type="transmembrane region" description="Helical" evidence="8">
    <location>
        <begin position="206"/>
        <end position="224"/>
    </location>
</feature>
<evidence type="ECO:0000256" key="3">
    <source>
        <dbReference type="ARBA" id="ARBA00022692"/>
    </source>
</evidence>
<keyword evidence="3 8" id="KW-0812">Transmembrane</keyword>
<dbReference type="InterPro" id="IPR013057">
    <property type="entry name" value="AA_transpt_TM"/>
</dbReference>
<comment type="subcellular location">
    <subcellularLocation>
        <location evidence="1">Membrane</location>
    </subcellularLocation>
</comment>
<evidence type="ECO:0000256" key="6">
    <source>
        <dbReference type="ARBA" id="ARBA00023136"/>
    </source>
</evidence>
<proteinExistence type="predicted"/>
<feature type="region of interest" description="Disordered" evidence="7">
    <location>
        <begin position="1"/>
        <end position="55"/>
    </location>
</feature>
<name>A0A8J5FHV2_ZINOF</name>
<dbReference type="GO" id="GO:0006865">
    <property type="term" value="P:amino acid transport"/>
    <property type="evidence" value="ECO:0007669"/>
    <property type="project" value="UniProtKB-KW"/>
</dbReference>
<reference evidence="10 11" key="1">
    <citation type="submission" date="2020-08" db="EMBL/GenBank/DDBJ databases">
        <title>Plant Genome Project.</title>
        <authorList>
            <person name="Zhang R.-G."/>
        </authorList>
    </citation>
    <scope>NUCLEOTIDE SEQUENCE [LARGE SCALE GENOMIC DNA]</scope>
    <source>
        <tissue evidence="10">Rhizome</tissue>
    </source>
</reference>
<feature type="transmembrane region" description="Helical" evidence="8">
    <location>
        <begin position="274"/>
        <end position="293"/>
    </location>
</feature>
<feature type="transmembrane region" description="Helical" evidence="8">
    <location>
        <begin position="233"/>
        <end position="254"/>
    </location>
</feature>
<dbReference type="OrthoDB" id="40134at2759"/>
<feature type="compositionally biased region" description="Basic and acidic residues" evidence="7">
    <location>
        <begin position="29"/>
        <end position="55"/>
    </location>
</feature>
<gene>
    <name evidence="10" type="ORF">ZIOFF_049803</name>
</gene>
<evidence type="ECO:0000313" key="10">
    <source>
        <dbReference type="EMBL" id="KAG6488557.1"/>
    </source>
</evidence>
<dbReference type="Pfam" id="PF01490">
    <property type="entry name" value="Aa_trans"/>
    <property type="match status" value="1"/>
</dbReference>
<evidence type="ECO:0000256" key="5">
    <source>
        <dbReference type="ARBA" id="ARBA00022989"/>
    </source>
</evidence>
<evidence type="ECO:0000256" key="4">
    <source>
        <dbReference type="ARBA" id="ARBA00022970"/>
    </source>
</evidence>
<feature type="compositionally biased region" description="Polar residues" evidence="7">
    <location>
        <begin position="11"/>
        <end position="27"/>
    </location>
</feature>
<dbReference type="AlphaFoldDB" id="A0A8J5FHV2"/>
<dbReference type="EMBL" id="JACMSC010000014">
    <property type="protein sequence ID" value="KAG6488557.1"/>
    <property type="molecule type" value="Genomic_DNA"/>
</dbReference>
<feature type="transmembrane region" description="Helical" evidence="8">
    <location>
        <begin position="400"/>
        <end position="420"/>
    </location>
</feature>
<evidence type="ECO:0000256" key="2">
    <source>
        <dbReference type="ARBA" id="ARBA00022448"/>
    </source>
</evidence>
<dbReference type="GO" id="GO:0016020">
    <property type="term" value="C:membrane"/>
    <property type="evidence" value="ECO:0007669"/>
    <property type="project" value="UniProtKB-SubCell"/>
</dbReference>
<evidence type="ECO:0000259" key="9">
    <source>
        <dbReference type="Pfam" id="PF01490"/>
    </source>
</evidence>
<keyword evidence="6 8" id="KW-0472">Membrane</keyword>
<protein>
    <recommendedName>
        <fullName evidence="9">Amino acid transporter transmembrane domain-containing protein</fullName>
    </recommendedName>
</protein>
<feature type="transmembrane region" description="Helical" evidence="8">
    <location>
        <begin position="426"/>
        <end position="447"/>
    </location>
</feature>
<dbReference type="PANTHER" id="PTHR48017">
    <property type="entry name" value="OS05G0424000 PROTEIN-RELATED"/>
    <property type="match status" value="1"/>
</dbReference>
<organism evidence="10 11">
    <name type="scientific">Zingiber officinale</name>
    <name type="common">Ginger</name>
    <name type="synonym">Amomum zingiber</name>
    <dbReference type="NCBI Taxonomy" id="94328"/>
    <lineage>
        <taxon>Eukaryota</taxon>
        <taxon>Viridiplantae</taxon>
        <taxon>Streptophyta</taxon>
        <taxon>Embryophyta</taxon>
        <taxon>Tracheophyta</taxon>
        <taxon>Spermatophyta</taxon>
        <taxon>Magnoliopsida</taxon>
        <taxon>Liliopsida</taxon>
        <taxon>Zingiberales</taxon>
        <taxon>Zingiberaceae</taxon>
        <taxon>Zingiber</taxon>
    </lineage>
</organism>
<feature type="transmembrane region" description="Helical" evidence="8">
    <location>
        <begin position="166"/>
        <end position="186"/>
    </location>
</feature>
<feature type="transmembrane region" description="Helical" evidence="8">
    <location>
        <begin position="118"/>
        <end position="145"/>
    </location>
</feature>